<evidence type="ECO:0000256" key="2">
    <source>
        <dbReference type="ARBA" id="ARBA00005676"/>
    </source>
</evidence>
<sequence>MTSVNGSNVHEAFALMATLLTPRVPVRYLELSGHILQRRQMEEVFEERAAAKLCAFPSCDNLLTKSRGKLRVSLARKEIYDAHYERQFCSQTCLKKARVLLSRLAQKPPQLAPSLIDVFGTDQPNPIDYENDTKSVINVKSPVIQKPGPMPKVRLIWAKTHDLGIVERRHSTANPMAVSVLPALKATSLSTLKENQAPALPDRNFPTLEHAMLIEGYVFPAHKQKLAKKVEKIVKKSQEEEDNDNDDIIVSDSDESDTIASEMSSAGSFEISDFDDGEVVNLNDLPLFSHLWGLFSDWITHETTLLVAGQPFSAKKRRLEDQDPLFGGPDKAEVAAARRRARQIRLERWNSLSLMLRRPLPHVALTLKLASDRFANHRIDTITETFTLRDAIDTNNTHQWTCIATILMLVAYDIKPNELAEGERSNQVTTLTKLDSSELHQLLQLFYEVRKDSDVAVDIDVDPVPEDVPSIKKAANGERPEAFCRKCRRAKSKCICQTRAKAPKEEELSTAQLAGMLQDALVLREEYDELM</sequence>
<keyword evidence="3 12" id="KW-0479">Metal-binding</keyword>
<keyword evidence="4 12" id="KW-0863">Zinc-finger</keyword>
<comment type="caution">
    <text evidence="14">The sequence shown here is derived from an EMBL/GenBank/DDBJ whole genome shotgun (WGS) entry which is preliminary data.</text>
</comment>
<protein>
    <recommendedName>
        <fullName evidence="12">RNA polymerase II subunit B1 CTD phosphatase RPAP2 homolog</fullName>
        <ecNumber evidence="12">3.1.3.16</ecNumber>
    </recommendedName>
</protein>
<dbReference type="GO" id="GO:0005737">
    <property type="term" value="C:cytoplasm"/>
    <property type="evidence" value="ECO:0007669"/>
    <property type="project" value="TreeGrafter"/>
</dbReference>
<dbReference type="InterPro" id="IPR039693">
    <property type="entry name" value="Rtr1/RPAP2"/>
</dbReference>
<comment type="similarity">
    <text evidence="2 11 12">Belongs to the RPAP2 family.</text>
</comment>
<dbReference type="PROSITE" id="PS51479">
    <property type="entry name" value="ZF_RTR1"/>
    <property type="match status" value="1"/>
</dbReference>
<dbReference type="InterPro" id="IPR038534">
    <property type="entry name" value="Rtr1/RPAP2_sf"/>
</dbReference>
<comment type="subcellular location">
    <subcellularLocation>
        <location evidence="1 12">Nucleus</location>
    </subcellularLocation>
</comment>
<reference evidence="14" key="1">
    <citation type="submission" date="2022-12" db="EMBL/GenBank/DDBJ databases">
        <authorList>
            <person name="Webb A."/>
        </authorList>
    </citation>
    <scope>NUCLEOTIDE SEQUENCE</scope>
    <source>
        <strain evidence="14">Pd1</strain>
    </source>
</reference>
<evidence type="ECO:0000256" key="1">
    <source>
        <dbReference type="ARBA" id="ARBA00004123"/>
    </source>
</evidence>
<keyword evidence="7 12" id="KW-0904">Protein phosphatase</keyword>
<keyword evidence="6 12" id="KW-0862">Zinc</keyword>
<dbReference type="GO" id="GO:0008420">
    <property type="term" value="F:RNA polymerase II CTD heptapeptide repeat phosphatase activity"/>
    <property type="evidence" value="ECO:0007669"/>
    <property type="project" value="UniProtKB-UniRule"/>
</dbReference>
<evidence type="ECO:0000256" key="7">
    <source>
        <dbReference type="ARBA" id="ARBA00022912"/>
    </source>
</evidence>
<keyword evidence="8 12" id="KW-0539">Nucleus</keyword>
<comment type="catalytic activity">
    <reaction evidence="9 12">
        <text>O-phospho-L-seryl-[protein] + H2O = L-seryl-[protein] + phosphate</text>
        <dbReference type="Rhea" id="RHEA:20629"/>
        <dbReference type="Rhea" id="RHEA-COMP:9863"/>
        <dbReference type="Rhea" id="RHEA-COMP:11604"/>
        <dbReference type="ChEBI" id="CHEBI:15377"/>
        <dbReference type="ChEBI" id="CHEBI:29999"/>
        <dbReference type="ChEBI" id="CHEBI:43474"/>
        <dbReference type="ChEBI" id="CHEBI:83421"/>
        <dbReference type="EC" id="3.1.3.16"/>
    </reaction>
</comment>
<evidence type="ECO:0000259" key="13">
    <source>
        <dbReference type="PROSITE" id="PS51479"/>
    </source>
</evidence>
<proteinExistence type="inferred from homology"/>
<feature type="domain" description="RTR1-type" evidence="13">
    <location>
        <begin position="31"/>
        <end position="113"/>
    </location>
</feature>
<dbReference type="GO" id="GO:0043175">
    <property type="term" value="F:RNA polymerase core enzyme binding"/>
    <property type="evidence" value="ECO:0007669"/>
    <property type="project" value="UniProtKB-UniRule"/>
</dbReference>
<dbReference type="PANTHER" id="PTHR14732">
    <property type="entry name" value="RNA POLYMERASE II SUBUNIT B1 CTD PHOSPHATASE RPAP2-RELATED"/>
    <property type="match status" value="1"/>
</dbReference>
<dbReference type="Pfam" id="PF04181">
    <property type="entry name" value="RPAP2_Rtr1"/>
    <property type="match status" value="1"/>
</dbReference>
<dbReference type="AlphaFoldDB" id="A0AAV0TGV9"/>
<evidence type="ECO:0000313" key="14">
    <source>
        <dbReference type="EMBL" id="CAI5720604.1"/>
    </source>
</evidence>
<comment type="function">
    <text evidence="12">Putative RNA polymerase II subunit B1 C-terminal domain (CTD) phosphatase involved in RNA polymerase II transcription regulation.</text>
</comment>
<gene>
    <name evidence="14" type="ORF">PDE001_LOCUS2269</name>
</gene>
<dbReference type="GO" id="GO:0008270">
    <property type="term" value="F:zinc ion binding"/>
    <property type="evidence" value="ECO:0007669"/>
    <property type="project" value="UniProtKB-KW"/>
</dbReference>
<dbReference type="EMBL" id="CANTFM010000389">
    <property type="protein sequence ID" value="CAI5720604.1"/>
    <property type="molecule type" value="Genomic_DNA"/>
</dbReference>
<keyword evidence="15" id="KW-1185">Reference proteome</keyword>
<dbReference type="PANTHER" id="PTHR14732:SF0">
    <property type="entry name" value="RNA POLYMERASE II SUBUNIT B1 CTD PHOSPHATASE RPAP2-RELATED"/>
    <property type="match status" value="1"/>
</dbReference>
<evidence type="ECO:0000256" key="3">
    <source>
        <dbReference type="ARBA" id="ARBA00022723"/>
    </source>
</evidence>
<evidence type="ECO:0000313" key="15">
    <source>
        <dbReference type="Proteomes" id="UP001162029"/>
    </source>
</evidence>
<organism evidence="14 15">
    <name type="scientific">Peronospora destructor</name>
    <dbReference type="NCBI Taxonomy" id="86335"/>
    <lineage>
        <taxon>Eukaryota</taxon>
        <taxon>Sar</taxon>
        <taxon>Stramenopiles</taxon>
        <taxon>Oomycota</taxon>
        <taxon>Peronosporomycetes</taxon>
        <taxon>Peronosporales</taxon>
        <taxon>Peronosporaceae</taxon>
        <taxon>Peronospora</taxon>
    </lineage>
</organism>
<comment type="catalytic activity">
    <reaction evidence="10 12">
        <text>O-phospho-L-threonyl-[protein] + H2O = L-threonyl-[protein] + phosphate</text>
        <dbReference type="Rhea" id="RHEA:47004"/>
        <dbReference type="Rhea" id="RHEA-COMP:11060"/>
        <dbReference type="Rhea" id="RHEA-COMP:11605"/>
        <dbReference type="ChEBI" id="CHEBI:15377"/>
        <dbReference type="ChEBI" id="CHEBI:30013"/>
        <dbReference type="ChEBI" id="CHEBI:43474"/>
        <dbReference type="ChEBI" id="CHEBI:61977"/>
        <dbReference type="EC" id="3.1.3.16"/>
    </reaction>
</comment>
<evidence type="ECO:0000256" key="8">
    <source>
        <dbReference type="ARBA" id="ARBA00023242"/>
    </source>
</evidence>
<keyword evidence="5 12" id="KW-0378">Hydrolase</keyword>
<evidence type="ECO:0000256" key="10">
    <source>
        <dbReference type="ARBA" id="ARBA00048336"/>
    </source>
</evidence>
<dbReference type="GO" id="GO:0005634">
    <property type="term" value="C:nucleus"/>
    <property type="evidence" value="ECO:0007669"/>
    <property type="project" value="UniProtKB-SubCell"/>
</dbReference>
<evidence type="ECO:0000256" key="5">
    <source>
        <dbReference type="ARBA" id="ARBA00022801"/>
    </source>
</evidence>
<evidence type="ECO:0000256" key="9">
    <source>
        <dbReference type="ARBA" id="ARBA00047761"/>
    </source>
</evidence>
<evidence type="ECO:0000256" key="11">
    <source>
        <dbReference type="PROSITE-ProRule" id="PRU00812"/>
    </source>
</evidence>
<dbReference type="InterPro" id="IPR007308">
    <property type="entry name" value="Rtr1/RPAP2_dom"/>
</dbReference>
<name>A0AAV0TGV9_9STRA</name>
<dbReference type="Proteomes" id="UP001162029">
    <property type="component" value="Unassembled WGS sequence"/>
</dbReference>
<dbReference type="Gene3D" id="1.25.40.820">
    <property type="match status" value="1"/>
</dbReference>
<dbReference type="EC" id="3.1.3.16" evidence="12"/>
<evidence type="ECO:0000256" key="4">
    <source>
        <dbReference type="ARBA" id="ARBA00022771"/>
    </source>
</evidence>
<evidence type="ECO:0000256" key="6">
    <source>
        <dbReference type="ARBA" id="ARBA00022833"/>
    </source>
</evidence>
<accession>A0AAV0TGV9</accession>
<evidence type="ECO:0000256" key="12">
    <source>
        <dbReference type="RuleBase" id="RU367080"/>
    </source>
</evidence>